<proteinExistence type="predicted"/>
<sequence length="295" mass="30550">MKGGGPESLLPACLAAAAEGVFAGGQAHILAWLLQAPPRSHRPSAADAETAVAAGQVELLERVLLPLLQPVYTPEEEEQQQQQQQQEEQEQWRQQCPSGEGVRGSAGYESGAGFEDESEGARQPRRQPVLAAARRHHGCPRWRTSACEALCEFSFWRMQLWARGAAVVGGAGGARQGGGGGRGRGAPASGAACVHVANGPPELMATVAAELQQGHQPQQLQERGAARPTAVADGTDGTDGGTAATPAALSVVQANLWAAAQRALAKVAAVRFQQSSVSTAGGGGARFHAAVATWH</sequence>
<gene>
    <name evidence="2" type="ORF">HYH02_010652</name>
</gene>
<dbReference type="AlphaFoldDB" id="A0A835TL89"/>
<feature type="compositionally biased region" description="Low complexity" evidence="1">
    <location>
        <begin position="229"/>
        <end position="242"/>
    </location>
</feature>
<name>A0A835TL89_9CHLO</name>
<dbReference type="EMBL" id="JAEHOD010000040">
    <property type="protein sequence ID" value="KAG2439775.1"/>
    <property type="molecule type" value="Genomic_DNA"/>
</dbReference>
<comment type="caution">
    <text evidence="2">The sequence shown here is derived from an EMBL/GenBank/DDBJ whole genome shotgun (WGS) entry which is preliminary data.</text>
</comment>
<feature type="region of interest" description="Disordered" evidence="1">
    <location>
        <begin position="213"/>
        <end position="242"/>
    </location>
</feature>
<keyword evidence="3" id="KW-1185">Reference proteome</keyword>
<feature type="region of interest" description="Disordered" evidence="1">
    <location>
        <begin position="74"/>
        <end position="125"/>
    </location>
</feature>
<evidence type="ECO:0000313" key="3">
    <source>
        <dbReference type="Proteomes" id="UP000613740"/>
    </source>
</evidence>
<protein>
    <submittedName>
        <fullName evidence="2">Uncharacterized protein</fullName>
    </submittedName>
</protein>
<accession>A0A835TL89</accession>
<evidence type="ECO:0000313" key="2">
    <source>
        <dbReference type="EMBL" id="KAG2439775.1"/>
    </source>
</evidence>
<organism evidence="2 3">
    <name type="scientific">Chlamydomonas schloesseri</name>
    <dbReference type="NCBI Taxonomy" id="2026947"/>
    <lineage>
        <taxon>Eukaryota</taxon>
        <taxon>Viridiplantae</taxon>
        <taxon>Chlorophyta</taxon>
        <taxon>core chlorophytes</taxon>
        <taxon>Chlorophyceae</taxon>
        <taxon>CS clade</taxon>
        <taxon>Chlamydomonadales</taxon>
        <taxon>Chlamydomonadaceae</taxon>
        <taxon>Chlamydomonas</taxon>
    </lineage>
</organism>
<dbReference type="Proteomes" id="UP000613740">
    <property type="component" value="Unassembled WGS sequence"/>
</dbReference>
<evidence type="ECO:0000256" key="1">
    <source>
        <dbReference type="SAM" id="MobiDB-lite"/>
    </source>
</evidence>
<reference evidence="2" key="1">
    <citation type="journal article" date="2020" name="bioRxiv">
        <title>Comparative genomics of Chlamydomonas.</title>
        <authorList>
            <person name="Craig R.J."/>
            <person name="Hasan A.R."/>
            <person name="Ness R.W."/>
            <person name="Keightley P.D."/>
        </authorList>
    </citation>
    <scope>NUCLEOTIDE SEQUENCE</scope>
    <source>
        <strain evidence="2">CCAP 11/173</strain>
    </source>
</reference>